<dbReference type="EMBL" id="JACXAD010000007">
    <property type="protein sequence ID" value="MBD2767887.1"/>
    <property type="molecule type" value="Genomic_DNA"/>
</dbReference>
<feature type="domain" description="HPt" evidence="2">
    <location>
        <begin position="1"/>
        <end position="92"/>
    </location>
</feature>
<evidence type="ECO:0000313" key="4">
    <source>
        <dbReference type="Proteomes" id="UP000612233"/>
    </source>
</evidence>
<dbReference type="SUPFAM" id="SSF47226">
    <property type="entry name" value="Histidine-containing phosphotransfer domain, HPT domain"/>
    <property type="match status" value="1"/>
</dbReference>
<protein>
    <recommendedName>
        <fullName evidence="2">HPt domain-containing protein</fullName>
    </recommendedName>
</protein>
<reference evidence="3" key="1">
    <citation type="submission" date="2020-09" db="EMBL/GenBank/DDBJ databases">
        <authorList>
            <person name="Kim M.K."/>
        </authorList>
    </citation>
    <scope>NUCLEOTIDE SEQUENCE</scope>
    <source>
        <strain evidence="3">BT664</strain>
    </source>
</reference>
<evidence type="ECO:0000259" key="2">
    <source>
        <dbReference type="PROSITE" id="PS50894"/>
    </source>
</evidence>
<dbReference type="InterPro" id="IPR036641">
    <property type="entry name" value="HPT_dom_sf"/>
</dbReference>
<dbReference type="Proteomes" id="UP000612233">
    <property type="component" value="Unassembled WGS sequence"/>
</dbReference>
<dbReference type="GO" id="GO:0004672">
    <property type="term" value="F:protein kinase activity"/>
    <property type="evidence" value="ECO:0007669"/>
    <property type="project" value="UniProtKB-ARBA"/>
</dbReference>
<feature type="modified residue" description="Phosphohistidine" evidence="1">
    <location>
        <position position="36"/>
    </location>
</feature>
<comment type="caution">
    <text evidence="3">The sequence shown here is derived from an EMBL/GenBank/DDBJ whole genome shotgun (WGS) entry which is preliminary data.</text>
</comment>
<name>A0A927BBT8_9BACT</name>
<proteinExistence type="predicted"/>
<gene>
    <name evidence="3" type="ORF">IC235_08270</name>
</gene>
<dbReference type="PROSITE" id="PS50894">
    <property type="entry name" value="HPT"/>
    <property type="match status" value="1"/>
</dbReference>
<evidence type="ECO:0000313" key="3">
    <source>
        <dbReference type="EMBL" id="MBD2767887.1"/>
    </source>
</evidence>
<dbReference type="InterPro" id="IPR008207">
    <property type="entry name" value="Sig_transdc_His_kin_Hpt_dom"/>
</dbReference>
<keyword evidence="1" id="KW-0597">Phosphoprotein</keyword>
<sequence length="96" mass="9978">MPDIIRSFLKDIPPSLTRLREAVQAGEWAEAQRLVHFIRPNLEALAVAGTAPPLAALEHLGSGGPNPVGPTTEAVDQLAAAVRAVLAPLSAELPAS</sequence>
<accession>A0A927BBT8</accession>
<keyword evidence="4" id="KW-1185">Reference proteome</keyword>
<dbReference type="AlphaFoldDB" id="A0A927BBT8"/>
<dbReference type="RefSeq" id="WP_191004701.1">
    <property type="nucleotide sequence ID" value="NZ_JACXAD010000007.1"/>
</dbReference>
<dbReference type="Gene3D" id="1.20.120.160">
    <property type="entry name" value="HPT domain"/>
    <property type="match status" value="1"/>
</dbReference>
<dbReference type="GO" id="GO:0000160">
    <property type="term" value="P:phosphorelay signal transduction system"/>
    <property type="evidence" value="ECO:0007669"/>
    <property type="project" value="InterPro"/>
</dbReference>
<organism evidence="3 4">
    <name type="scientific">Hymenobacter montanus</name>
    <dbReference type="NCBI Taxonomy" id="2771359"/>
    <lineage>
        <taxon>Bacteria</taxon>
        <taxon>Pseudomonadati</taxon>
        <taxon>Bacteroidota</taxon>
        <taxon>Cytophagia</taxon>
        <taxon>Cytophagales</taxon>
        <taxon>Hymenobacteraceae</taxon>
        <taxon>Hymenobacter</taxon>
    </lineage>
</organism>
<evidence type="ECO:0000256" key="1">
    <source>
        <dbReference type="PROSITE-ProRule" id="PRU00110"/>
    </source>
</evidence>